<dbReference type="InterPro" id="IPR003749">
    <property type="entry name" value="ThiS/MoaD-like"/>
</dbReference>
<dbReference type="GO" id="GO:0006777">
    <property type="term" value="P:Mo-molybdopterin cofactor biosynthetic process"/>
    <property type="evidence" value="ECO:0007669"/>
    <property type="project" value="InterPro"/>
</dbReference>
<dbReference type="InterPro" id="IPR012675">
    <property type="entry name" value="Beta-grasp_dom_sf"/>
</dbReference>
<dbReference type="InterPro" id="IPR010038">
    <property type="entry name" value="MoaD_arc-typ"/>
</dbReference>
<dbReference type="GO" id="GO:1990133">
    <property type="term" value="C:molybdopterin adenylyltransferase complex"/>
    <property type="evidence" value="ECO:0007669"/>
    <property type="project" value="TreeGrafter"/>
</dbReference>
<keyword evidence="1" id="KW-0547">Nucleotide-binding</keyword>
<dbReference type="PANTHER" id="PTHR33359:SF1">
    <property type="entry name" value="MOLYBDOPTERIN SYNTHASE SULFUR CARRIER SUBUNIT"/>
    <property type="match status" value="1"/>
</dbReference>
<reference evidence="4 5" key="1">
    <citation type="submission" date="2017-03" db="EMBL/GenBank/DDBJ databases">
        <authorList>
            <person name="Afonso C.L."/>
            <person name="Miller P.J."/>
            <person name="Scott M.A."/>
            <person name="Spackman E."/>
            <person name="Goraichik I."/>
            <person name="Dimitrov K.M."/>
            <person name="Suarez D.L."/>
            <person name="Swayne D.E."/>
        </authorList>
    </citation>
    <scope>NUCLEOTIDE SEQUENCE [LARGE SCALE GENOMIC DNA]</scope>
    <source>
        <strain evidence="4 5">CECT 7691</strain>
    </source>
</reference>
<dbReference type="EMBL" id="FWFR01000003">
    <property type="protein sequence ID" value="SLN74464.1"/>
    <property type="molecule type" value="Genomic_DNA"/>
</dbReference>
<dbReference type="PANTHER" id="PTHR33359">
    <property type="entry name" value="MOLYBDOPTERIN SYNTHASE SULFUR CARRIER SUBUNIT"/>
    <property type="match status" value="1"/>
</dbReference>
<dbReference type="InParanoid" id="A0A1Y5TYW4"/>
<evidence type="ECO:0000313" key="5">
    <source>
        <dbReference type="Proteomes" id="UP000193200"/>
    </source>
</evidence>
<dbReference type="OrthoDB" id="9800712at2"/>
<dbReference type="AlphaFoldDB" id="A0A1Y5TYW4"/>
<dbReference type="NCBIfam" id="TIGR01682">
    <property type="entry name" value="moaD"/>
    <property type="match status" value="1"/>
</dbReference>
<evidence type="ECO:0000256" key="3">
    <source>
        <dbReference type="ARBA" id="ARBA00024247"/>
    </source>
</evidence>
<dbReference type="InterPro" id="IPR044672">
    <property type="entry name" value="MOCS2A"/>
</dbReference>
<keyword evidence="5" id="KW-1185">Reference proteome</keyword>
<evidence type="ECO:0000256" key="2">
    <source>
        <dbReference type="ARBA" id="ARBA00024200"/>
    </source>
</evidence>
<name>A0A1Y5TYW4_9PROT</name>
<dbReference type="FunCoup" id="A0A1Y5TYW4">
    <property type="interactions" value="120"/>
</dbReference>
<accession>A0A1Y5TYW4</accession>
<comment type="similarity">
    <text evidence="2">Belongs to the MoaD family.</text>
</comment>
<dbReference type="CDD" id="cd00754">
    <property type="entry name" value="Ubl_MoaD"/>
    <property type="match status" value="1"/>
</dbReference>
<evidence type="ECO:0000256" key="1">
    <source>
        <dbReference type="ARBA" id="ARBA00022741"/>
    </source>
</evidence>
<dbReference type="Proteomes" id="UP000193200">
    <property type="component" value="Unassembled WGS sequence"/>
</dbReference>
<dbReference type="NCBIfam" id="TIGR01687">
    <property type="entry name" value="moaD_arch"/>
    <property type="match status" value="1"/>
</dbReference>
<protein>
    <recommendedName>
        <fullName evidence="3">Molybdopterin synthase sulfur carrier subunit</fullName>
    </recommendedName>
</protein>
<sequence length="83" mass="9112">MKLLYFAWIREKIGKAEEEIVLPAGVTTVSGLIDWLTARAPGYAAAFADRDIVRTAVNMEYVRGEHPLSESDEVAFFPPVTGG</sequence>
<proteinExistence type="inferred from homology"/>
<organism evidence="4 5">
    <name type="scientific">Oceanibacterium hippocampi</name>
    <dbReference type="NCBI Taxonomy" id="745714"/>
    <lineage>
        <taxon>Bacteria</taxon>
        <taxon>Pseudomonadati</taxon>
        <taxon>Pseudomonadota</taxon>
        <taxon>Alphaproteobacteria</taxon>
        <taxon>Sneathiellales</taxon>
        <taxon>Sneathiellaceae</taxon>
        <taxon>Oceanibacterium</taxon>
    </lineage>
</organism>
<gene>
    <name evidence="4" type="primary">moaD</name>
    <name evidence="4" type="ORF">OCH7691_03753</name>
</gene>
<dbReference type="Gene3D" id="3.10.20.30">
    <property type="match status" value="1"/>
</dbReference>
<dbReference type="UniPathway" id="UPA00344"/>
<dbReference type="GO" id="GO:0000166">
    <property type="term" value="F:nucleotide binding"/>
    <property type="evidence" value="ECO:0007669"/>
    <property type="project" value="UniProtKB-KW"/>
</dbReference>
<dbReference type="InterPro" id="IPR016155">
    <property type="entry name" value="Mopterin_synth/thiamin_S_b"/>
</dbReference>
<dbReference type="RefSeq" id="WP_085885060.1">
    <property type="nucleotide sequence ID" value="NZ_FWFR01000003.1"/>
</dbReference>
<evidence type="ECO:0000313" key="4">
    <source>
        <dbReference type="EMBL" id="SLN74464.1"/>
    </source>
</evidence>
<dbReference type="Pfam" id="PF02597">
    <property type="entry name" value="ThiS"/>
    <property type="match status" value="1"/>
</dbReference>
<dbReference type="SUPFAM" id="SSF54285">
    <property type="entry name" value="MoaD/ThiS"/>
    <property type="match status" value="1"/>
</dbReference>